<comment type="caution">
    <text evidence="1">The sequence shown here is derived from an EMBL/GenBank/DDBJ whole genome shotgun (WGS) entry which is preliminary data.</text>
</comment>
<dbReference type="Proteomes" id="UP001148838">
    <property type="component" value="Unassembled WGS sequence"/>
</dbReference>
<gene>
    <name evidence="1" type="ORF">ANN_28917</name>
</gene>
<reference evidence="1 2" key="1">
    <citation type="journal article" date="2022" name="Allergy">
        <title>Genome assembly and annotation of Periplaneta americana reveal a comprehensive cockroach allergen profile.</title>
        <authorList>
            <person name="Wang L."/>
            <person name="Xiong Q."/>
            <person name="Saelim N."/>
            <person name="Wang L."/>
            <person name="Nong W."/>
            <person name="Wan A.T."/>
            <person name="Shi M."/>
            <person name="Liu X."/>
            <person name="Cao Q."/>
            <person name="Hui J.H.L."/>
            <person name="Sookrung N."/>
            <person name="Leung T.F."/>
            <person name="Tungtrongchitr A."/>
            <person name="Tsui S.K.W."/>
        </authorList>
    </citation>
    <scope>NUCLEOTIDE SEQUENCE [LARGE SCALE GENOMIC DNA]</scope>
    <source>
        <strain evidence="1">PWHHKU_190912</strain>
    </source>
</reference>
<dbReference type="EMBL" id="JAJSOF020000032">
    <property type="protein sequence ID" value="KAJ4430505.1"/>
    <property type="molecule type" value="Genomic_DNA"/>
</dbReference>
<evidence type="ECO:0000313" key="2">
    <source>
        <dbReference type="Proteomes" id="UP001148838"/>
    </source>
</evidence>
<evidence type="ECO:0000313" key="1">
    <source>
        <dbReference type="EMBL" id="KAJ4430505.1"/>
    </source>
</evidence>
<accession>A0ABQ8S9K4</accession>
<proteinExistence type="predicted"/>
<organism evidence="1 2">
    <name type="scientific">Periplaneta americana</name>
    <name type="common">American cockroach</name>
    <name type="synonym">Blatta americana</name>
    <dbReference type="NCBI Taxonomy" id="6978"/>
    <lineage>
        <taxon>Eukaryota</taxon>
        <taxon>Metazoa</taxon>
        <taxon>Ecdysozoa</taxon>
        <taxon>Arthropoda</taxon>
        <taxon>Hexapoda</taxon>
        <taxon>Insecta</taxon>
        <taxon>Pterygota</taxon>
        <taxon>Neoptera</taxon>
        <taxon>Polyneoptera</taxon>
        <taxon>Dictyoptera</taxon>
        <taxon>Blattodea</taxon>
        <taxon>Blattoidea</taxon>
        <taxon>Blattidae</taxon>
        <taxon>Blattinae</taxon>
        <taxon>Periplaneta</taxon>
    </lineage>
</organism>
<protein>
    <submittedName>
        <fullName evidence="1">Uncharacterized protein</fullName>
    </submittedName>
</protein>
<keyword evidence="2" id="KW-1185">Reference proteome</keyword>
<sequence>MQEVMLLTYDIVNGCTNAQIEKEYFFGDHTITDWRQFIDEVVQVNSEKVGGDGKVVEIDENKFGRRKYNRDHFVEGSGFWRSGKGQREMVFSSST</sequence>
<name>A0ABQ8S9K4_PERAM</name>